<dbReference type="Proteomes" id="UP001143486">
    <property type="component" value="Unassembled WGS sequence"/>
</dbReference>
<accession>A0A9W6MM65</accession>
<protein>
    <recommendedName>
        <fullName evidence="3">Tetratricopeptide repeat protein</fullName>
    </recommendedName>
</protein>
<sequence length="484" mass="53897">MGYPKLATGAAGGLAALVIAFTTIGSSSAAQRSAPDRPPEATERTLSQRVGERILELMESEGAGDYAAALAGYRQMLGTEGLTPYERAMLLQLAGRSAWELDSPREAITAWRAAIALNALPEEDANTLRINTGQLLLAEGEYRAGIDLMEMALARGVPLGADLAMRLAQGYGQLEAYGPGLNYARQAFDLAGTPDRPHFSLLLFFYQQLDMLPEQTGLLGQMVARWPDEKAYWTSYASLLARTGREADAFEVNRILYLNGMLTDSDELIRLARYYSYYEYPFGGASMLERELNAGRVEPEPEHFRLLADLWRQAREWERARPVLQRVATLTGAGPDYERLGEALYRAGAFSEAEAMFVQALSRGGLNRPGDTWTLVGNTRVEQDDLLGAIDAFERGLQWDYSRATAQGWIGFIERKIAIQRDGERFARLTTIEACELEIERMRRGPVISEDQLDSEGVRIFELSAECEPYFDVNGRLKPEFERA</sequence>
<dbReference type="SUPFAM" id="SSF48452">
    <property type="entry name" value="TPR-like"/>
    <property type="match status" value="1"/>
</dbReference>
<keyword evidence="2" id="KW-1185">Reference proteome</keyword>
<dbReference type="EMBL" id="BSFE01000001">
    <property type="protein sequence ID" value="GLK50653.1"/>
    <property type="molecule type" value="Genomic_DNA"/>
</dbReference>
<evidence type="ECO:0000313" key="2">
    <source>
        <dbReference type="Proteomes" id="UP001143486"/>
    </source>
</evidence>
<comment type="caution">
    <text evidence="1">The sequence shown here is derived from an EMBL/GenBank/DDBJ whole genome shotgun (WGS) entry which is preliminary data.</text>
</comment>
<evidence type="ECO:0000313" key="1">
    <source>
        <dbReference type="EMBL" id="GLK50653.1"/>
    </source>
</evidence>
<name>A0A9W6MM65_9PROT</name>
<gene>
    <name evidence="1" type="ORF">GCM10017621_01610</name>
</gene>
<dbReference type="Pfam" id="PF13432">
    <property type="entry name" value="TPR_16"/>
    <property type="match status" value="1"/>
</dbReference>
<organism evidence="1 2">
    <name type="scientific">Maricaulis virginensis</name>
    <dbReference type="NCBI Taxonomy" id="144022"/>
    <lineage>
        <taxon>Bacteria</taxon>
        <taxon>Pseudomonadati</taxon>
        <taxon>Pseudomonadota</taxon>
        <taxon>Alphaproteobacteria</taxon>
        <taxon>Maricaulales</taxon>
        <taxon>Maricaulaceae</taxon>
        <taxon>Maricaulis</taxon>
    </lineage>
</organism>
<reference evidence="1" key="2">
    <citation type="submission" date="2023-01" db="EMBL/GenBank/DDBJ databases">
        <authorList>
            <person name="Sun Q."/>
            <person name="Evtushenko L."/>
        </authorList>
    </citation>
    <scope>NUCLEOTIDE SEQUENCE</scope>
    <source>
        <strain evidence="1">VKM B-1513</strain>
    </source>
</reference>
<evidence type="ECO:0008006" key="3">
    <source>
        <dbReference type="Google" id="ProtNLM"/>
    </source>
</evidence>
<proteinExistence type="predicted"/>
<dbReference type="RefSeq" id="WP_271185052.1">
    <property type="nucleotide sequence ID" value="NZ_BSFE01000001.1"/>
</dbReference>
<dbReference type="InterPro" id="IPR011990">
    <property type="entry name" value="TPR-like_helical_dom_sf"/>
</dbReference>
<dbReference type="Gene3D" id="1.25.40.10">
    <property type="entry name" value="Tetratricopeptide repeat domain"/>
    <property type="match status" value="2"/>
</dbReference>
<reference evidence="1" key="1">
    <citation type="journal article" date="2014" name="Int. J. Syst. Evol. Microbiol.">
        <title>Complete genome sequence of Corynebacterium casei LMG S-19264T (=DSM 44701T), isolated from a smear-ripened cheese.</title>
        <authorList>
            <consortium name="US DOE Joint Genome Institute (JGI-PGF)"/>
            <person name="Walter F."/>
            <person name="Albersmeier A."/>
            <person name="Kalinowski J."/>
            <person name="Ruckert C."/>
        </authorList>
    </citation>
    <scope>NUCLEOTIDE SEQUENCE</scope>
    <source>
        <strain evidence="1">VKM B-1513</strain>
    </source>
</reference>
<dbReference type="AlphaFoldDB" id="A0A9W6MM65"/>